<sequence>MLHSSDIGQHYVRLHDSEMNIGNADSSVTGALMYGSERSVSWYLMKLQYVPQTCDSDINCVIKYESDYGYIELDKHYISFNELYFICAYSNYTVVEREYFTEILEEISSCSNGFILDSSPPTKGEVHVHNHRGFITNPQHVIVTWTGFHDNIDATVFGFPEKLHYFSIRTGKKCHVTSNLNFVHTCFYLCEIMINFKM</sequence>
<name>A0A9D4J862_DREPO</name>
<proteinExistence type="predicted"/>
<protein>
    <submittedName>
        <fullName evidence="1">Uncharacterized protein</fullName>
    </submittedName>
</protein>
<accession>A0A9D4J862</accession>
<organism evidence="1 2">
    <name type="scientific">Dreissena polymorpha</name>
    <name type="common">Zebra mussel</name>
    <name type="synonym">Mytilus polymorpha</name>
    <dbReference type="NCBI Taxonomy" id="45954"/>
    <lineage>
        <taxon>Eukaryota</taxon>
        <taxon>Metazoa</taxon>
        <taxon>Spiralia</taxon>
        <taxon>Lophotrochozoa</taxon>
        <taxon>Mollusca</taxon>
        <taxon>Bivalvia</taxon>
        <taxon>Autobranchia</taxon>
        <taxon>Heteroconchia</taxon>
        <taxon>Euheterodonta</taxon>
        <taxon>Imparidentia</taxon>
        <taxon>Neoheterodontei</taxon>
        <taxon>Myida</taxon>
        <taxon>Dreissenoidea</taxon>
        <taxon>Dreissenidae</taxon>
        <taxon>Dreissena</taxon>
    </lineage>
</organism>
<gene>
    <name evidence="1" type="ORF">DPMN_153311</name>
</gene>
<comment type="caution">
    <text evidence="1">The sequence shown here is derived from an EMBL/GenBank/DDBJ whole genome shotgun (WGS) entry which is preliminary data.</text>
</comment>
<keyword evidence="2" id="KW-1185">Reference proteome</keyword>
<dbReference type="AlphaFoldDB" id="A0A9D4J862"/>
<dbReference type="EMBL" id="JAIWYP010000007">
    <property type="protein sequence ID" value="KAH3799699.1"/>
    <property type="molecule type" value="Genomic_DNA"/>
</dbReference>
<evidence type="ECO:0000313" key="2">
    <source>
        <dbReference type="Proteomes" id="UP000828390"/>
    </source>
</evidence>
<evidence type="ECO:0000313" key="1">
    <source>
        <dbReference type="EMBL" id="KAH3799699.1"/>
    </source>
</evidence>
<reference evidence="1" key="2">
    <citation type="submission" date="2020-11" db="EMBL/GenBank/DDBJ databases">
        <authorList>
            <person name="McCartney M.A."/>
            <person name="Auch B."/>
            <person name="Kono T."/>
            <person name="Mallez S."/>
            <person name="Becker A."/>
            <person name="Gohl D.M."/>
            <person name="Silverstein K.A.T."/>
            <person name="Koren S."/>
            <person name="Bechman K.B."/>
            <person name="Herman A."/>
            <person name="Abrahante J.E."/>
            <person name="Garbe J."/>
        </authorList>
    </citation>
    <scope>NUCLEOTIDE SEQUENCE</scope>
    <source>
        <strain evidence="1">Duluth1</strain>
        <tissue evidence="1">Whole animal</tissue>
    </source>
</reference>
<reference evidence="1" key="1">
    <citation type="journal article" date="2019" name="bioRxiv">
        <title>The Genome of the Zebra Mussel, Dreissena polymorpha: A Resource for Invasive Species Research.</title>
        <authorList>
            <person name="McCartney M.A."/>
            <person name="Auch B."/>
            <person name="Kono T."/>
            <person name="Mallez S."/>
            <person name="Zhang Y."/>
            <person name="Obille A."/>
            <person name="Becker A."/>
            <person name="Abrahante J.E."/>
            <person name="Garbe J."/>
            <person name="Badalamenti J.P."/>
            <person name="Herman A."/>
            <person name="Mangelson H."/>
            <person name="Liachko I."/>
            <person name="Sullivan S."/>
            <person name="Sone E.D."/>
            <person name="Koren S."/>
            <person name="Silverstein K.A.T."/>
            <person name="Beckman K.B."/>
            <person name="Gohl D.M."/>
        </authorList>
    </citation>
    <scope>NUCLEOTIDE SEQUENCE</scope>
    <source>
        <strain evidence="1">Duluth1</strain>
        <tissue evidence="1">Whole animal</tissue>
    </source>
</reference>
<dbReference type="Proteomes" id="UP000828390">
    <property type="component" value="Unassembled WGS sequence"/>
</dbReference>